<accession>A0ABV9WH30</accession>
<dbReference type="InterPro" id="IPR001732">
    <property type="entry name" value="UDP-Glc/GDP-Man_DH_N"/>
</dbReference>
<dbReference type="SUPFAM" id="SSF52413">
    <property type="entry name" value="UDP-glucose/GDP-mannose dehydrogenase C-terminal domain"/>
    <property type="match status" value="1"/>
</dbReference>
<protein>
    <submittedName>
        <fullName evidence="6">UDP binding domain-containing protein</fullName>
    </submittedName>
</protein>
<sequence>MSTQIEEQPEADMTGIGATYREALISGRHRAAVWGIGYIGASTVLALADNRIRTCGYDTDQLQVTRLAAGITSAAVELTDDVTVPLGDDVLVHFVAVPTERQAEPWLDALADVIGRLARATKPGRDQPPLVIIESTLTPGTTTDVLLPVIEAAGLVPDKDLLLALAPRRDWLTESDKNLRELDRVFGGVGPNSAEAAHGVLSILCRRLHRANSHVEGELVKCVENAYRHVIITMANQLTLAYPQVDLAEVLRLAATKWNVQLIHPSFGTGGYCVPLSSRYLLQGAQHHADKLSLLSAAVDTDNRMRRIVANAVAWQGPVAVFGLAYKGGIKVATLSPTIEIAARLRELGVPHSIHDPLYTPEEIERITGSPAMPDPETALATAGTALVVTDHDAFLDPRFVGLLTAARDAPLFVLDNYGLLEDTQWPAHVRYRRAGNAGWLAGAPR</sequence>
<dbReference type="Pfam" id="PF00984">
    <property type="entry name" value="UDPG_MGDP_dh"/>
    <property type="match status" value="1"/>
</dbReference>
<evidence type="ECO:0000313" key="6">
    <source>
        <dbReference type="EMBL" id="MFC5007597.1"/>
    </source>
</evidence>
<gene>
    <name evidence="6" type="ORF">ACFPIJ_58555</name>
</gene>
<evidence type="ECO:0000256" key="2">
    <source>
        <dbReference type="ARBA" id="ARBA00023002"/>
    </source>
</evidence>
<dbReference type="Pfam" id="PF03721">
    <property type="entry name" value="UDPG_MGDP_dh_N"/>
    <property type="match status" value="1"/>
</dbReference>
<evidence type="ECO:0000259" key="5">
    <source>
        <dbReference type="SMART" id="SM00984"/>
    </source>
</evidence>
<dbReference type="SUPFAM" id="SSF48179">
    <property type="entry name" value="6-phosphogluconate dehydrogenase C-terminal domain-like"/>
    <property type="match status" value="1"/>
</dbReference>
<keyword evidence="7" id="KW-1185">Reference proteome</keyword>
<dbReference type="SUPFAM" id="SSF51735">
    <property type="entry name" value="NAD(P)-binding Rossmann-fold domains"/>
    <property type="match status" value="1"/>
</dbReference>
<evidence type="ECO:0000256" key="1">
    <source>
        <dbReference type="ARBA" id="ARBA00006601"/>
    </source>
</evidence>
<dbReference type="Pfam" id="PF03720">
    <property type="entry name" value="UDPG_MGDP_dh_C"/>
    <property type="match status" value="1"/>
</dbReference>
<dbReference type="PANTHER" id="PTHR43491">
    <property type="entry name" value="UDP-N-ACETYL-D-MANNOSAMINE DEHYDROGENASE"/>
    <property type="match status" value="1"/>
</dbReference>
<dbReference type="SMART" id="SM00984">
    <property type="entry name" value="UDPG_MGDP_dh_C"/>
    <property type="match status" value="1"/>
</dbReference>
<proteinExistence type="inferred from homology"/>
<dbReference type="InterPro" id="IPR014027">
    <property type="entry name" value="UDP-Glc/GDP-Man_DH_C"/>
</dbReference>
<evidence type="ECO:0000256" key="3">
    <source>
        <dbReference type="ARBA" id="ARBA00023027"/>
    </source>
</evidence>
<name>A0ABV9WH30_9ACTN</name>
<dbReference type="InterPro" id="IPR036220">
    <property type="entry name" value="UDP-Glc/GDP-Man_DH_C_sf"/>
</dbReference>
<dbReference type="Proteomes" id="UP001595912">
    <property type="component" value="Unassembled WGS sequence"/>
</dbReference>
<dbReference type="PIRSF" id="PIRSF500136">
    <property type="entry name" value="UDP_ManNAc_DH"/>
    <property type="match status" value="1"/>
</dbReference>
<dbReference type="InterPro" id="IPR014026">
    <property type="entry name" value="UDP-Glc/GDP-Man_DH_dimer"/>
</dbReference>
<dbReference type="InterPro" id="IPR028359">
    <property type="entry name" value="UDP_ManNAc/GlcNAc_DH"/>
</dbReference>
<dbReference type="InterPro" id="IPR036291">
    <property type="entry name" value="NAD(P)-bd_dom_sf"/>
</dbReference>
<evidence type="ECO:0000256" key="4">
    <source>
        <dbReference type="PIRNR" id="PIRNR000124"/>
    </source>
</evidence>
<dbReference type="Gene3D" id="3.40.50.720">
    <property type="entry name" value="NAD(P)-binding Rossmann-like Domain"/>
    <property type="match status" value="2"/>
</dbReference>
<dbReference type="InterPro" id="IPR017476">
    <property type="entry name" value="UDP-Glc/GDP-Man"/>
</dbReference>
<dbReference type="InterPro" id="IPR008927">
    <property type="entry name" value="6-PGluconate_DH-like_C_sf"/>
</dbReference>
<keyword evidence="3" id="KW-0520">NAD</keyword>
<evidence type="ECO:0000313" key="7">
    <source>
        <dbReference type="Proteomes" id="UP001595912"/>
    </source>
</evidence>
<keyword evidence="2" id="KW-0560">Oxidoreductase</keyword>
<comment type="caution">
    <text evidence="6">The sequence shown here is derived from an EMBL/GenBank/DDBJ whole genome shotgun (WGS) entry which is preliminary data.</text>
</comment>
<dbReference type="PANTHER" id="PTHR43491:SF2">
    <property type="entry name" value="UDP-N-ACETYL-D-MANNOSAMINE DEHYDROGENASE"/>
    <property type="match status" value="1"/>
</dbReference>
<reference evidence="7" key="1">
    <citation type="journal article" date="2019" name="Int. J. Syst. Evol. Microbiol.">
        <title>The Global Catalogue of Microorganisms (GCM) 10K type strain sequencing project: providing services to taxonomists for standard genome sequencing and annotation.</title>
        <authorList>
            <consortium name="The Broad Institute Genomics Platform"/>
            <consortium name="The Broad Institute Genome Sequencing Center for Infectious Disease"/>
            <person name="Wu L."/>
            <person name="Ma J."/>
        </authorList>
    </citation>
    <scope>NUCLEOTIDE SEQUENCE [LARGE SCALE GENOMIC DNA]</scope>
    <source>
        <strain evidence="7">CGMCC 4.7152</strain>
    </source>
</reference>
<comment type="similarity">
    <text evidence="1 4">Belongs to the UDP-glucose/GDP-mannose dehydrogenase family.</text>
</comment>
<dbReference type="EMBL" id="JBHSIU010000130">
    <property type="protein sequence ID" value="MFC5007597.1"/>
    <property type="molecule type" value="Genomic_DNA"/>
</dbReference>
<organism evidence="6 7">
    <name type="scientific">Dactylosporangium cerinum</name>
    <dbReference type="NCBI Taxonomy" id="1434730"/>
    <lineage>
        <taxon>Bacteria</taxon>
        <taxon>Bacillati</taxon>
        <taxon>Actinomycetota</taxon>
        <taxon>Actinomycetes</taxon>
        <taxon>Micromonosporales</taxon>
        <taxon>Micromonosporaceae</taxon>
        <taxon>Dactylosporangium</taxon>
    </lineage>
</organism>
<dbReference type="RefSeq" id="WP_380128235.1">
    <property type="nucleotide sequence ID" value="NZ_JBHSIU010000130.1"/>
</dbReference>
<feature type="domain" description="UDP-glucose/GDP-mannose dehydrogenase C-terminal" evidence="5">
    <location>
        <begin position="320"/>
        <end position="423"/>
    </location>
</feature>
<dbReference type="PIRSF" id="PIRSF000124">
    <property type="entry name" value="UDPglc_GDPman_dh"/>
    <property type="match status" value="1"/>
</dbReference>